<dbReference type="AlphaFoldDB" id="A0A3N4PW54"/>
<dbReference type="GO" id="GO:0003905">
    <property type="term" value="F:alkylbase DNA N-glycosylase activity"/>
    <property type="evidence" value="ECO:0007669"/>
    <property type="project" value="InterPro"/>
</dbReference>
<evidence type="ECO:0000256" key="3">
    <source>
        <dbReference type="ARBA" id="ARBA00022801"/>
    </source>
</evidence>
<dbReference type="Proteomes" id="UP000278351">
    <property type="component" value="Unassembled WGS sequence"/>
</dbReference>
<dbReference type="FunFam" id="3.10.300.10:FF:000001">
    <property type="entry name" value="Putative 3-methyladenine DNA glycosylase"/>
    <property type="match status" value="1"/>
</dbReference>
<dbReference type="InterPro" id="IPR036995">
    <property type="entry name" value="MPG_sf"/>
</dbReference>
<accession>A0A3N4PW54</accession>
<dbReference type="EC" id="3.2.2.-" evidence="5"/>
<reference evidence="6 7" key="1">
    <citation type="submission" date="2018-11" db="EMBL/GenBank/DDBJ databases">
        <title>Chitinophaga lutea sp.nov., isolate from arsenic contaminated soil.</title>
        <authorList>
            <person name="Zong Y."/>
        </authorList>
    </citation>
    <scope>NUCLEOTIDE SEQUENCE [LARGE SCALE GENOMIC DNA]</scope>
    <source>
        <strain evidence="6 7">ZY74</strain>
    </source>
</reference>
<evidence type="ECO:0000313" key="6">
    <source>
        <dbReference type="EMBL" id="RPE13013.1"/>
    </source>
</evidence>
<dbReference type="InterPro" id="IPR003180">
    <property type="entry name" value="MPG"/>
</dbReference>
<dbReference type="GO" id="GO:0006284">
    <property type="term" value="P:base-excision repair"/>
    <property type="evidence" value="ECO:0007669"/>
    <property type="project" value="InterPro"/>
</dbReference>
<name>A0A3N4PW54_9BACT</name>
<organism evidence="6 7">
    <name type="scientific">Chitinophaga lutea</name>
    <dbReference type="NCBI Taxonomy" id="2488634"/>
    <lineage>
        <taxon>Bacteria</taxon>
        <taxon>Pseudomonadati</taxon>
        <taxon>Bacteroidota</taxon>
        <taxon>Chitinophagia</taxon>
        <taxon>Chitinophagales</taxon>
        <taxon>Chitinophagaceae</taxon>
        <taxon>Chitinophaga</taxon>
    </lineage>
</organism>
<evidence type="ECO:0000313" key="7">
    <source>
        <dbReference type="Proteomes" id="UP000278351"/>
    </source>
</evidence>
<keyword evidence="4 5" id="KW-0234">DNA repair</keyword>
<evidence type="ECO:0000256" key="5">
    <source>
        <dbReference type="HAMAP-Rule" id="MF_00527"/>
    </source>
</evidence>
<dbReference type="PANTHER" id="PTHR10429:SF0">
    <property type="entry name" value="DNA-3-METHYLADENINE GLYCOSYLASE"/>
    <property type="match status" value="1"/>
</dbReference>
<evidence type="ECO:0000256" key="1">
    <source>
        <dbReference type="ARBA" id="ARBA00009232"/>
    </source>
</evidence>
<keyword evidence="2 5" id="KW-0227">DNA damage</keyword>
<dbReference type="HAMAP" id="MF_00527">
    <property type="entry name" value="3MGH"/>
    <property type="match status" value="1"/>
</dbReference>
<dbReference type="EMBL" id="RPDH01000001">
    <property type="protein sequence ID" value="RPE13013.1"/>
    <property type="molecule type" value="Genomic_DNA"/>
</dbReference>
<dbReference type="GO" id="GO:0003677">
    <property type="term" value="F:DNA binding"/>
    <property type="evidence" value="ECO:0007669"/>
    <property type="project" value="InterPro"/>
</dbReference>
<dbReference type="Gene3D" id="3.10.300.10">
    <property type="entry name" value="Methylpurine-DNA glycosylase (MPG)"/>
    <property type="match status" value="1"/>
</dbReference>
<evidence type="ECO:0000256" key="2">
    <source>
        <dbReference type="ARBA" id="ARBA00022763"/>
    </source>
</evidence>
<dbReference type="RefSeq" id="WP_123845531.1">
    <property type="nucleotide sequence ID" value="NZ_RPDH01000001.1"/>
</dbReference>
<dbReference type="OrthoDB" id="9794313at2"/>
<evidence type="ECO:0000256" key="4">
    <source>
        <dbReference type="ARBA" id="ARBA00023204"/>
    </source>
</evidence>
<dbReference type="CDD" id="cd00540">
    <property type="entry name" value="AAG"/>
    <property type="match status" value="1"/>
</dbReference>
<dbReference type="NCBIfam" id="TIGR00567">
    <property type="entry name" value="3mg"/>
    <property type="match status" value="1"/>
</dbReference>
<dbReference type="Pfam" id="PF02245">
    <property type="entry name" value="Pur_DNA_glyco"/>
    <property type="match status" value="1"/>
</dbReference>
<protein>
    <recommendedName>
        <fullName evidence="5">Putative 3-methyladenine DNA glycosylase</fullName>
        <ecNumber evidence="5">3.2.2.-</ecNumber>
    </recommendedName>
</protein>
<keyword evidence="3 5" id="KW-0378">Hydrolase</keyword>
<comment type="similarity">
    <text evidence="1 5">Belongs to the DNA glycosylase MPG family.</text>
</comment>
<gene>
    <name evidence="6" type="ORF">EGT74_05605</name>
</gene>
<dbReference type="SUPFAM" id="SSF50486">
    <property type="entry name" value="FMT C-terminal domain-like"/>
    <property type="match status" value="1"/>
</dbReference>
<dbReference type="PANTHER" id="PTHR10429">
    <property type="entry name" value="DNA-3-METHYLADENINE GLYCOSYLASE"/>
    <property type="match status" value="1"/>
</dbReference>
<dbReference type="InterPro" id="IPR011034">
    <property type="entry name" value="Formyl_transferase-like_C_sf"/>
</dbReference>
<sequence>MAKIEPGFYERGDVLKISKALLGKLLVTEINGVRTSGRIVETEAYAGAGDRASHAWNNRRTNRTEIMYAPGGVAYVYLCYGIHHLFNVVVMGRDVPHAVLVRGLEPVEGIDVMLARTGKTRVDTTLTAGPGSLTKALGITTRLNGQPLTGDTVWIEDAPALRPREIAAGTRVGVAYAMDDAYLPYRFWIQDSPWVSKGKGLTR</sequence>
<proteinExistence type="inferred from homology"/>
<keyword evidence="7" id="KW-1185">Reference proteome</keyword>
<comment type="caution">
    <text evidence="6">The sequence shown here is derived from an EMBL/GenBank/DDBJ whole genome shotgun (WGS) entry which is preliminary data.</text>
</comment>